<proteinExistence type="predicted"/>
<dbReference type="Proteomes" id="UP000030755">
    <property type="component" value="Unassembled WGS sequence"/>
</dbReference>
<keyword evidence="3" id="KW-0234">DNA repair</keyword>
<feature type="compositionally biased region" description="Acidic residues" evidence="5">
    <location>
        <begin position="419"/>
        <end position="430"/>
    </location>
</feature>
<dbReference type="AlphaFoldDB" id="A0A075AZY9"/>
<reference evidence="7 8" key="1">
    <citation type="journal article" date="2013" name="Curr. Biol.">
        <title>Shared signatures of parasitism and phylogenomics unite Cryptomycota and microsporidia.</title>
        <authorList>
            <person name="James T.Y."/>
            <person name="Pelin A."/>
            <person name="Bonen L."/>
            <person name="Ahrendt S."/>
            <person name="Sain D."/>
            <person name="Corradi N."/>
            <person name="Stajich J.E."/>
        </authorList>
    </citation>
    <scope>NUCLEOTIDE SEQUENCE [LARGE SCALE GENOMIC DNA]</scope>
    <source>
        <strain evidence="7 8">CSF55</strain>
    </source>
</reference>
<feature type="compositionally biased region" description="Acidic residues" evidence="5">
    <location>
        <begin position="437"/>
        <end position="452"/>
    </location>
</feature>
<dbReference type="GO" id="GO:0006281">
    <property type="term" value="P:DNA repair"/>
    <property type="evidence" value="ECO:0007669"/>
    <property type="project" value="UniProtKB-KW"/>
</dbReference>
<evidence type="ECO:0000259" key="6">
    <source>
        <dbReference type="Pfam" id="PF12253"/>
    </source>
</evidence>
<sequence>MDEIPVKAVPTIDLSIQEPALSSPLSSKISRLDVSKDSPAAVLSAGMAQIDVKAKKLVYSEKKLKLDILPFTIAQLCSFHSWLQEHLARDGGSAFSGFSGEHEALLICLFQESELEMTKLCLKIYDSLFPNTPEEILEKMEYVSVIQKTIKSLGERVNYGVQESGFPPSFNIWRWEAKGLDKLPQDMREMLIARRESRKQTREEISSLLDKLDPETKSSLKTSKSLKRKLIDDEEKQRVSEEKKKQKEMERKLEKEKKKLEKEQEKIEKKQKELEKKLEKDKKQGNILNFFKKTTPPPKESKDESIVLDSFDELFRPFHLKPNAVLAPCNHFKTMAAPQGEILDDIKSRGPLLAHKSSNRVKLTKVNGFTEPFYVVMKLLKFDEDIRPAYFGSFRKELKGVGFRRPFVKDTNVFDYEVDSGDEWEDEGDGESLTSSEGEEHDLSDAEVDSEAEDWLVPTGYLSEDEGMEGNEAAETKKITKKLEKSSKKLKLSQLVPTVIGPILKTEDQNETLKSFQAIFLDQLEPFDPFEVPVVEEKENKPPVDPFTPDLLTVLAKLVDDNPTSINILVDDFFTQTKASISRKKLENKINEIGFKKKLDGEALCWHLREEFECLLD</sequence>
<dbReference type="PANTHER" id="PTHR15272:SF0">
    <property type="entry name" value="CHROMATIN ASSEMBLY FACTOR 1 SUBUNIT A"/>
    <property type="match status" value="1"/>
</dbReference>
<evidence type="ECO:0000313" key="8">
    <source>
        <dbReference type="Proteomes" id="UP000030755"/>
    </source>
</evidence>
<evidence type="ECO:0000256" key="3">
    <source>
        <dbReference type="ARBA" id="ARBA00023204"/>
    </source>
</evidence>
<feature type="region of interest" description="Disordered" evidence="5">
    <location>
        <begin position="419"/>
        <end position="452"/>
    </location>
</feature>
<evidence type="ECO:0000313" key="7">
    <source>
        <dbReference type="EMBL" id="EPZ34084.1"/>
    </source>
</evidence>
<feature type="domain" description="Chromatin assembly factor 1 subunit A dimerization" evidence="6">
    <location>
        <begin position="378"/>
        <end position="447"/>
    </location>
</feature>
<organism evidence="7 8">
    <name type="scientific">Rozella allomycis (strain CSF55)</name>
    <dbReference type="NCBI Taxonomy" id="988480"/>
    <lineage>
        <taxon>Eukaryota</taxon>
        <taxon>Fungi</taxon>
        <taxon>Fungi incertae sedis</taxon>
        <taxon>Cryptomycota</taxon>
        <taxon>Cryptomycota incertae sedis</taxon>
        <taxon>Rozella</taxon>
    </lineage>
</organism>
<evidence type="ECO:0000256" key="1">
    <source>
        <dbReference type="ARBA" id="ARBA00004123"/>
    </source>
</evidence>
<name>A0A075AZY9_ROZAC</name>
<dbReference type="Pfam" id="PF12253">
    <property type="entry name" value="CAF1A_dimeriz"/>
    <property type="match status" value="1"/>
</dbReference>
<dbReference type="GO" id="GO:0005634">
    <property type="term" value="C:nucleus"/>
    <property type="evidence" value="ECO:0007669"/>
    <property type="project" value="UniProtKB-SubCell"/>
</dbReference>
<keyword evidence="8" id="KW-1185">Reference proteome</keyword>
<evidence type="ECO:0000256" key="5">
    <source>
        <dbReference type="SAM" id="MobiDB-lite"/>
    </source>
</evidence>
<dbReference type="OMA" id="PVAHEIY"/>
<evidence type="ECO:0000256" key="2">
    <source>
        <dbReference type="ARBA" id="ARBA00022763"/>
    </source>
</evidence>
<feature type="region of interest" description="Disordered" evidence="5">
    <location>
        <begin position="232"/>
        <end position="264"/>
    </location>
</feature>
<keyword evidence="2" id="KW-0227">DNA damage</keyword>
<comment type="subcellular location">
    <subcellularLocation>
        <location evidence="1">Nucleus</location>
    </subcellularLocation>
</comment>
<gene>
    <name evidence="7" type="ORF">O9G_003164</name>
</gene>
<dbReference type="HOGENOM" id="CLU_442893_0_0_1"/>
<evidence type="ECO:0000256" key="4">
    <source>
        <dbReference type="ARBA" id="ARBA00023242"/>
    </source>
</evidence>
<dbReference type="EMBL" id="KE560993">
    <property type="protein sequence ID" value="EPZ34084.1"/>
    <property type="molecule type" value="Genomic_DNA"/>
</dbReference>
<dbReference type="InterPro" id="IPR022043">
    <property type="entry name" value="CAF1A_DD"/>
</dbReference>
<keyword evidence="4" id="KW-0539">Nucleus</keyword>
<dbReference type="OrthoDB" id="440676at2759"/>
<dbReference type="PANTHER" id="PTHR15272">
    <property type="entry name" value="CHROMATIN ASSEMBLY FACTOR 1 SUBUNIT A CAF-1 SUBUNIT A"/>
    <property type="match status" value="1"/>
</dbReference>
<dbReference type="GO" id="GO:0006334">
    <property type="term" value="P:nucleosome assembly"/>
    <property type="evidence" value="ECO:0007669"/>
    <property type="project" value="TreeGrafter"/>
</dbReference>
<dbReference type="STRING" id="988480.A0A075AZY9"/>
<accession>A0A075AZY9</accession>
<dbReference type="GO" id="GO:0033186">
    <property type="term" value="C:CAF-1 complex"/>
    <property type="evidence" value="ECO:0007669"/>
    <property type="project" value="TreeGrafter"/>
</dbReference>
<protein>
    <recommendedName>
        <fullName evidence="6">Chromatin assembly factor 1 subunit A dimerization domain-containing protein</fullName>
    </recommendedName>
</protein>